<name>A0A833QKH3_9POAL</name>
<dbReference type="GO" id="GO:0098542">
    <property type="term" value="P:defense response to other organism"/>
    <property type="evidence" value="ECO:0007669"/>
    <property type="project" value="InterPro"/>
</dbReference>
<comment type="caution">
    <text evidence="8">The sequence shown here is derived from an EMBL/GenBank/DDBJ whole genome shotgun (WGS) entry which is preliminary data.</text>
</comment>
<evidence type="ECO:0000256" key="1">
    <source>
        <dbReference type="ARBA" id="ARBA00004167"/>
    </source>
</evidence>
<evidence type="ECO:0000256" key="5">
    <source>
        <dbReference type="SAM" id="MobiDB-lite"/>
    </source>
</evidence>
<dbReference type="PANTHER" id="PTHR31415">
    <property type="entry name" value="OS05G0367900 PROTEIN"/>
    <property type="match status" value="1"/>
</dbReference>
<evidence type="ECO:0000256" key="6">
    <source>
        <dbReference type="SAM" id="Phobius"/>
    </source>
</evidence>
<feature type="transmembrane region" description="Helical" evidence="6">
    <location>
        <begin position="45"/>
        <end position="70"/>
    </location>
</feature>
<evidence type="ECO:0000313" key="8">
    <source>
        <dbReference type="EMBL" id="KAF3323872.1"/>
    </source>
</evidence>
<reference evidence="8" key="1">
    <citation type="submission" date="2020-01" db="EMBL/GenBank/DDBJ databases">
        <title>Genome sequence of Kobresia littledalei, the first chromosome-level genome in the family Cyperaceae.</title>
        <authorList>
            <person name="Qu G."/>
        </authorList>
    </citation>
    <scope>NUCLEOTIDE SEQUENCE</scope>
    <source>
        <strain evidence="8">C.B.Clarke</strain>
        <tissue evidence="8">Leaf</tissue>
    </source>
</reference>
<keyword evidence="9" id="KW-1185">Reference proteome</keyword>
<dbReference type="OrthoDB" id="746161at2759"/>
<evidence type="ECO:0000256" key="2">
    <source>
        <dbReference type="ARBA" id="ARBA00022692"/>
    </source>
</evidence>
<gene>
    <name evidence="8" type="ORF">FCM35_KLT11339</name>
</gene>
<dbReference type="PANTHER" id="PTHR31415:SF9">
    <property type="entry name" value="OS05G0367900 PROTEIN"/>
    <property type="match status" value="1"/>
</dbReference>
<evidence type="ECO:0000256" key="3">
    <source>
        <dbReference type="ARBA" id="ARBA00022989"/>
    </source>
</evidence>
<feature type="region of interest" description="Disordered" evidence="5">
    <location>
        <begin position="15"/>
        <end position="39"/>
    </location>
</feature>
<evidence type="ECO:0000313" key="9">
    <source>
        <dbReference type="Proteomes" id="UP000623129"/>
    </source>
</evidence>
<sequence length="234" mass="25691">MADCPNQLPLCHCSSPPKKHHDPKPYHPDPKPSRPYRPAKTSSGIGRLCIALVAFFVLLGIVALILYLVYRPTHARFSVTSFAILSLSNSSSPFTCVSTSAQVTILIRNPNKHSSINYDCLSVFLSYRNQAITYSTQLPALTQKPRSSLALSPVVGGGAAIPVSYDVMEGLMTDETYGLIGLRLVVQGRIKFQSGPFYGRWVPLYVRCDMLIGARKEFMGQVPVLGNPNCYVDP</sequence>
<dbReference type="Pfam" id="PF03168">
    <property type="entry name" value="LEA_2"/>
    <property type="match status" value="1"/>
</dbReference>
<feature type="compositionally biased region" description="Basic and acidic residues" evidence="5">
    <location>
        <begin position="23"/>
        <end position="32"/>
    </location>
</feature>
<organism evidence="8 9">
    <name type="scientific">Carex littledalei</name>
    <dbReference type="NCBI Taxonomy" id="544730"/>
    <lineage>
        <taxon>Eukaryota</taxon>
        <taxon>Viridiplantae</taxon>
        <taxon>Streptophyta</taxon>
        <taxon>Embryophyta</taxon>
        <taxon>Tracheophyta</taxon>
        <taxon>Spermatophyta</taxon>
        <taxon>Magnoliopsida</taxon>
        <taxon>Liliopsida</taxon>
        <taxon>Poales</taxon>
        <taxon>Cyperaceae</taxon>
        <taxon>Cyperoideae</taxon>
        <taxon>Cariceae</taxon>
        <taxon>Carex</taxon>
        <taxon>Carex subgen. Euthyceras</taxon>
    </lineage>
</organism>
<evidence type="ECO:0000259" key="7">
    <source>
        <dbReference type="Pfam" id="PF03168"/>
    </source>
</evidence>
<keyword evidence="2 6" id="KW-0812">Transmembrane</keyword>
<dbReference type="AlphaFoldDB" id="A0A833QKH3"/>
<dbReference type="EMBL" id="SWLB01000022">
    <property type="protein sequence ID" value="KAF3323872.1"/>
    <property type="molecule type" value="Genomic_DNA"/>
</dbReference>
<dbReference type="InterPro" id="IPR044839">
    <property type="entry name" value="NDR1-like"/>
</dbReference>
<accession>A0A833QKH3</accession>
<proteinExistence type="predicted"/>
<protein>
    <submittedName>
        <fullName evidence="8">Protein YLS9-like protein</fullName>
    </submittedName>
</protein>
<dbReference type="GO" id="GO:0009506">
    <property type="term" value="C:plasmodesma"/>
    <property type="evidence" value="ECO:0007669"/>
    <property type="project" value="TreeGrafter"/>
</dbReference>
<dbReference type="InterPro" id="IPR004864">
    <property type="entry name" value="LEA_2"/>
</dbReference>
<keyword evidence="3 6" id="KW-1133">Transmembrane helix</keyword>
<feature type="domain" description="Late embryogenesis abundant protein LEA-2 subgroup" evidence="7">
    <location>
        <begin position="104"/>
        <end position="208"/>
    </location>
</feature>
<dbReference type="Proteomes" id="UP000623129">
    <property type="component" value="Unassembled WGS sequence"/>
</dbReference>
<keyword evidence="4 6" id="KW-0472">Membrane</keyword>
<dbReference type="GO" id="GO:0005886">
    <property type="term" value="C:plasma membrane"/>
    <property type="evidence" value="ECO:0007669"/>
    <property type="project" value="TreeGrafter"/>
</dbReference>
<evidence type="ECO:0000256" key="4">
    <source>
        <dbReference type="ARBA" id="ARBA00023136"/>
    </source>
</evidence>
<comment type="subcellular location">
    <subcellularLocation>
        <location evidence="1">Membrane</location>
        <topology evidence="1">Single-pass membrane protein</topology>
    </subcellularLocation>
</comment>